<comment type="caution">
    <text evidence="3">The sequence shown here is derived from an EMBL/GenBank/DDBJ whole genome shotgun (WGS) entry which is preliminary data.</text>
</comment>
<feature type="signal peptide" evidence="2">
    <location>
        <begin position="1"/>
        <end position="26"/>
    </location>
</feature>
<keyword evidence="4" id="KW-1185">Reference proteome</keyword>
<evidence type="ECO:0000256" key="2">
    <source>
        <dbReference type="SAM" id="SignalP"/>
    </source>
</evidence>
<dbReference type="Proteomes" id="UP000461585">
    <property type="component" value="Unassembled WGS sequence"/>
</dbReference>
<feature type="chain" id="PRO_5030894946" description="DUF2680 domain-containing protein" evidence="2">
    <location>
        <begin position="27"/>
        <end position="163"/>
    </location>
</feature>
<feature type="region of interest" description="Disordered" evidence="1">
    <location>
        <begin position="133"/>
        <end position="163"/>
    </location>
</feature>
<dbReference type="EMBL" id="JAAEEH010000004">
    <property type="protein sequence ID" value="NDL66649.1"/>
    <property type="molecule type" value="Genomic_DNA"/>
</dbReference>
<organism evidence="3 4">
    <name type="scientific">Anaerotalea alkaliphila</name>
    <dbReference type="NCBI Taxonomy" id="2662126"/>
    <lineage>
        <taxon>Bacteria</taxon>
        <taxon>Bacillati</taxon>
        <taxon>Bacillota</taxon>
        <taxon>Clostridia</taxon>
        <taxon>Eubacteriales</taxon>
        <taxon>Anaerotalea</taxon>
    </lineage>
</organism>
<gene>
    <name evidence="3" type="ORF">GXN74_02655</name>
</gene>
<accession>A0A7X5KLF3</accession>
<evidence type="ECO:0008006" key="5">
    <source>
        <dbReference type="Google" id="ProtNLM"/>
    </source>
</evidence>
<dbReference type="AlphaFoldDB" id="A0A7X5KLF3"/>
<dbReference type="RefSeq" id="WP_162369373.1">
    <property type="nucleotide sequence ID" value="NZ_JAAEEH010000004.1"/>
</dbReference>
<proteinExistence type="predicted"/>
<evidence type="ECO:0000313" key="3">
    <source>
        <dbReference type="EMBL" id="NDL66649.1"/>
    </source>
</evidence>
<keyword evidence="2" id="KW-0732">Signal</keyword>
<reference evidence="3 4" key="1">
    <citation type="submission" date="2020-01" db="EMBL/GenBank/DDBJ databases">
        <title>Anaeroalcalibacter tamaniensis gen. nov., sp. nov., moderately halophilic strictly anaerobic fermenter bacterium from mud volcano of Taman peninsula.</title>
        <authorList>
            <person name="Frolova A."/>
            <person name="Merkel A.Y."/>
            <person name="Slobodkin A.I."/>
        </authorList>
    </citation>
    <scope>NUCLEOTIDE SEQUENCE [LARGE SCALE GENOMIC DNA]</scope>
    <source>
        <strain evidence="3 4">F-3ap</strain>
    </source>
</reference>
<protein>
    <recommendedName>
        <fullName evidence="5">DUF2680 domain-containing protein</fullName>
    </recommendedName>
</protein>
<name>A0A7X5KLF3_9FIRM</name>
<sequence>MKRTGKFVAALSAAVLVAGTGIGVYAAELATPAEKLSELTGQSVESLYEAKGDSTFGAIAAEEGVLDEFKADMLARKQAVLEQRVEEGRLTQEEADTIRERLEENLATCDGTGLNRGEERLGIGFGKGGGMGAGNRFGDGQGQGGGRGAGNGPGQGMRFGQGL</sequence>
<evidence type="ECO:0000313" key="4">
    <source>
        <dbReference type="Proteomes" id="UP000461585"/>
    </source>
</evidence>
<evidence type="ECO:0000256" key="1">
    <source>
        <dbReference type="SAM" id="MobiDB-lite"/>
    </source>
</evidence>